<accession>I3VSG0</accession>
<protein>
    <submittedName>
        <fullName evidence="1">Uncharacterized protein</fullName>
    </submittedName>
</protein>
<name>I3VSG0_THESW</name>
<proteinExistence type="predicted"/>
<dbReference type="AlphaFoldDB" id="I3VSG0"/>
<keyword evidence="2" id="KW-1185">Reference proteome</keyword>
<dbReference type="Proteomes" id="UP000006178">
    <property type="component" value="Chromosome"/>
</dbReference>
<dbReference type="STRING" id="1094508.Tsac_0425"/>
<reference evidence="1 2" key="1">
    <citation type="journal article" date="2014" name="Appl. Environ. Microbiol.">
        <title>Profile of Secreted Hydrolases, Associated Proteins, and SlpA in Thermoanaerobacterium saccharolyticum during the Degradation of Hemicellulose.</title>
        <authorList>
            <person name="Currie D.H."/>
            <person name="Guss A.M."/>
            <person name="Herring C.D."/>
            <person name="Giannone R.J."/>
            <person name="Johnson C.M."/>
            <person name="Lankford P.K."/>
            <person name="Brown S.D."/>
            <person name="Hettich R.L."/>
            <person name="Lynd L.R."/>
        </authorList>
    </citation>
    <scope>NUCLEOTIDE SEQUENCE [LARGE SCALE GENOMIC DNA]</scope>
    <source>
        <strain evidence="2">DSM 8691 / JW/SL-YS485</strain>
    </source>
</reference>
<gene>
    <name evidence="1" type="ordered locus">Tsac_0425</name>
</gene>
<evidence type="ECO:0000313" key="2">
    <source>
        <dbReference type="Proteomes" id="UP000006178"/>
    </source>
</evidence>
<organism evidence="1 2">
    <name type="scientific">Thermoanaerobacterium saccharolyticum (strain DSM 8691 / JW/SL-YS485)</name>
    <dbReference type="NCBI Taxonomy" id="1094508"/>
    <lineage>
        <taxon>Bacteria</taxon>
        <taxon>Bacillati</taxon>
        <taxon>Bacillota</taxon>
        <taxon>Clostridia</taxon>
        <taxon>Thermoanaerobacterales</taxon>
        <taxon>Thermoanaerobacteraceae</taxon>
        <taxon>Thermoanaerobacterium</taxon>
    </lineage>
</organism>
<dbReference type="EMBL" id="CP003184">
    <property type="protein sequence ID" value="AFK85455.1"/>
    <property type="molecule type" value="Genomic_DNA"/>
</dbReference>
<dbReference type="eggNOG" id="ENOG50342D1">
    <property type="taxonomic scope" value="Bacteria"/>
</dbReference>
<dbReference type="BioCyc" id="TSAC1094508:GLMA-424-MONOMER"/>
<evidence type="ECO:0000313" key="1">
    <source>
        <dbReference type="EMBL" id="AFK85455.1"/>
    </source>
</evidence>
<dbReference type="PATRIC" id="fig|1094508.3.peg.429"/>
<sequence length="238" mass="26519">MRNILIPKRGEIKVNRKSIRISICLILILILSLSLSGTSFALRGGSVYTGSKQIAAPNVENLEPSSETTKMTSPRQVPSNVDIISNQITVSNEEISKPASETTKMTSQKVTSLNAANLMSLSRPTKGTNLPYDGAFSGVNTEIFSNYYFFTNGSTQLYVDWNVRADYPANVLWHINVYQAGTNKFVMSSDQFSTNSNTGWWTTRFYNLDPAYNYYISFVNDGPQISFPISGDFTVRLK</sequence>
<dbReference type="KEGG" id="tsh:Tsac_0425"/>